<keyword evidence="4" id="KW-1185">Reference proteome</keyword>
<keyword evidence="2" id="KW-0812">Transmembrane</keyword>
<gene>
    <name evidence="3" type="ORF">JOL79_32985</name>
</gene>
<feature type="transmembrane region" description="Helical" evidence="2">
    <location>
        <begin position="146"/>
        <end position="167"/>
    </location>
</feature>
<evidence type="ECO:0000256" key="1">
    <source>
        <dbReference type="SAM" id="MobiDB-lite"/>
    </source>
</evidence>
<keyword evidence="2" id="KW-1133">Transmembrane helix</keyword>
<dbReference type="EMBL" id="JAFCNB010000038">
    <property type="protein sequence ID" value="MBP2708597.1"/>
    <property type="molecule type" value="Genomic_DNA"/>
</dbReference>
<evidence type="ECO:0000313" key="4">
    <source>
        <dbReference type="Proteomes" id="UP000674234"/>
    </source>
</evidence>
<evidence type="ECO:0008006" key="5">
    <source>
        <dbReference type="Google" id="ProtNLM"/>
    </source>
</evidence>
<evidence type="ECO:0000256" key="2">
    <source>
        <dbReference type="SAM" id="Phobius"/>
    </source>
</evidence>
<name>A0A941AMM2_9ACTN</name>
<feature type="region of interest" description="Disordered" evidence="1">
    <location>
        <begin position="115"/>
        <end position="141"/>
    </location>
</feature>
<evidence type="ECO:0000313" key="3">
    <source>
        <dbReference type="EMBL" id="MBP2708597.1"/>
    </source>
</evidence>
<dbReference type="Proteomes" id="UP000674234">
    <property type="component" value="Unassembled WGS sequence"/>
</dbReference>
<organism evidence="3 4">
    <name type="scientific">Microbispora oryzae</name>
    <dbReference type="NCBI Taxonomy" id="2806554"/>
    <lineage>
        <taxon>Bacteria</taxon>
        <taxon>Bacillati</taxon>
        <taxon>Actinomycetota</taxon>
        <taxon>Actinomycetes</taxon>
        <taxon>Streptosporangiales</taxon>
        <taxon>Streptosporangiaceae</taxon>
        <taxon>Microbispora</taxon>
    </lineage>
</organism>
<sequence length="353" mass="36747">MRVLDPAAGPVEQFACELRALRAAAGEPPFWKMARRCEVSKSTLAAAVAGYQIPSEKVARNFVLACGGDWAQWRERWSRAIAEVAALAEEPDDSHRSGELVPVQIRLPARRPAEHSAATNSLVPVTADHSAQDGGGGRRRHGGHRLLGAGILLSGAAAVVLLFSLFAPGADRVTGPAASSASGREPEGGEIGGIRGAAPGALPRDWTATSGPACATGDAVALNTSGSWRPLPGGSTGNCGAALIHKTTDSGDGANWVFHPGAGKTCTFGIHIPNSNVITARNATYQAWDTLPGEHFDEHRIGANVSVNQRANRGGTITIEFGPTKNGTIDLQLYDNYPDRAVEAAGTVTATCR</sequence>
<reference evidence="3" key="1">
    <citation type="submission" date="2021-02" db="EMBL/GenBank/DDBJ databases">
        <title>Draft genome sequence of Microbispora sp. RL4-1S isolated from rice leaves in Thailand.</title>
        <authorList>
            <person name="Muangham S."/>
            <person name="Duangmal K."/>
        </authorList>
    </citation>
    <scope>NUCLEOTIDE SEQUENCE</scope>
    <source>
        <strain evidence="3">RL4-1S</strain>
    </source>
</reference>
<proteinExistence type="predicted"/>
<dbReference type="AlphaFoldDB" id="A0A941AMM2"/>
<dbReference type="RefSeq" id="WP_210159856.1">
    <property type="nucleotide sequence ID" value="NZ_JAFCNB010000038.1"/>
</dbReference>
<comment type="caution">
    <text evidence="3">The sequence shown here is derived from an EMBL/GenBank/DDBJ whole genome shotgun (WGS) entry which is preliminary data.</text>
</comment>
<feature type="region of interest" description="Disordered" evidence="1">
    <location>
        <begin position="174"/>
        <end position="209"/>
    </location>
</feature>
<keyword evidence="2" id="KW-0472">Membrane</keyword>
<protein>
    <recommendedName>
        <fullName evidence="5">Helix-turn-helix domain-containing protein</fullName>
    </recommendedName>
</protein>
<accession>A0A941AMM2</accession>